<keyword evidence="2" id="KW-0813">Transport</keyword>
<comment type="caution">
    <text evidence="9">The sequence shown here is derived from an EMBL/GenBank/DDBJ whole genome shotgun (WGS) entry which is preliminary data.</text>
</comment>
<keyword evidence="3" id="KW-1134">Transmembrane beta strand</keyword>
<dbReference type="GO" id="GO:0044718">
    <property type="term" value="P:siderophore transmembrane transport"/>
    <property type="evidence" value="ECO:0007669"/>
    <property type="project" value="TreeGrafter"/>
</dbReference>
<sequence length="1018" mass="111798">MKTMKFARRPARSLLACALTTAMLASAPTFAQTATSTLRGTVTTADAGQEVTATNKATGTVRRGVIGANGNYTIVGLQPGEYTVEAGGVVREVTLTVASASTLNIEAPTAAPAGNATNLETVSVTAPLTREVKTSEVGNTISLRQIQQLPQATRNFLEFADTVPGMQFKIDNQGRATLRGGVTNTSSSNLYIDGVSQKSYVQQGGVAGQYESAGNPFPQLAVGEYKVITSNYKAEYGQISGAAITAATRSGTNEFEGELFYRFTNENLRAKRPDEDDKDDSQVKEYGFALGGPIIKDKMHFFVAYEGKENIYARSIQADAASGNASDLLPDNLRSYYGSTTLPFQEDLYFGKLSWDIGENDRIELSGQYRDEDMLGNVGGLSTPEHGDLRVNKDSRGNLKWQHYGGLFYNEMILSTQDSENSKVPATYGNGITYTVINRGPPVQEASLLQVGPASGFSLQAQRQKGWSVQNDLTFNSFNWGGEHTVKVGFNYRDIELESSDGQPVNPQFSWEFDPATRTLAANPYRVEFIAPFNTPGLTPLVETTAKQYGFYIQDDWQATDRLMLNVGIRWDYEDVPAYTDHVTPQAYVDALYGPDPDNPGQPFVNRWLNGGIDAINPADYISTGHNRKNFKDAWAPRFGFSYDMFGDETSVIHGGAGRSYDRNLFRDLAFERHKGSISLVRLEFQDPSGSCVAITGPACVAWDPAYLNGNDNLTAVPASRGAAESFMLNNKLRTPYSDQFSLGITNQVGDWLTDVTVQRILAKDGFGYTTAIRQDDGRFFDDSGSQWGGDNVPGYGGTILGDNGVEQRSTQVLISADKPYTKESGWGANFAYTHTSARQNSRNNDSQFDYFDKSRLQYFPFVKSSNQPSHRFTASASMDGPWGITFGAKLVLETPTPINTVACYGRRDFDGSTCQLIGFVPPGNGKFLVGGDIWGYRTVDFQATKEFNVWRDNKLTARINLLNAFNFKNFDSYRFGGPGGNYFGANGQLDTSYVTVNRDASIFYFPRTVTLEVGYKF</sequence>
<evidence type="ECO:0000259" key="8">
    <source>
        <dbReference type="Pfam" id="PF25183"/>
    </source>
</evidence>
<feature type="signal peptide" evidence="7">
    <location>
        <begin position="1"/>
        <end position="31"/>
    </location>
</feature>
<dbReference type="PANTHER" id="PTHR30069:SF46">
    <property type="entry name" value="OAR PROTEIN"/>
    <property type="match status" value="1"/>
</dbReference>
<protein>
    <recommendedName>
        <fullName evidence="8">TonB-dependent transporter Oar-like beta-barrel domain-containing protein</fullName>
    </recommendedName>
</protein>
<dbReference type="GO" id="GO:0009279">
    <property type="term" value="C:cell outer membrane"/>
    <property type="evidence" value="ECO:0007669"/>
    <property type="project" value="UniProtKB-SubCell"/>
</dbReference>
<feature type="chain" id="PRO_5020423926" description="TonB-dependent transporter Oar-like beta-barrel domain-containing protein" evidence="7">
    <location>
        <begin position="32"/>
        <end position="1018"/>
    </location>
</feature>
<keyword evidence="4" id="KW-0812">Transmembrane</keyword>
<gene>
    <name evidence="9" type="ORF">EPA99_04660</name>
</gene>
<evidence type="ECO:0000256" key="6">
    <source>
        <dbReference type="ARBA" id="ARBA00023237"/>
    </source>
</evidence>
<dbReference type="OrthoDB" id="9768147at2"/>
<dbReference type="Pfam" id="PF25183">
    <property type="entry name" value="OMP_b-brl_4"/>
    <property type="match status" value="2"/>
</dbReference>
<dbReference type="GO" id="GO:0015344">
    <property type="term" value="F:siderophore uptake transmembrane transporter activity"/>
    <property type="evidence" value="ECO:0007669"/>
    <property type="project" value="TreeGrafter"/>
</dbReference>
<keyword evidence="7" id="KW-0732">Signal</keyword>
<dbReference type="GO" id="GO:0030246">
    <property type="term" value="F:carbohydrate binding"/>
    <property type="evidence" value="ECO:0007669"/>
    <property type="project" value="InterPro"/>
</dbReference>
<dbReference type="InterPro" id="IPR039426">
    <property type="entry name" value="TonB-dep_rcpt-like"/>
</dbReference>
<reference evidence="9 10" key="1">
    <citation type="submission" date="2019-01" db="EMBL/GenBank/DDBJ databases">
        <title>Pseudoxanthomonas composti sp. nov., isolated from compost.</title>
        <authorList>
            <person name="Yang G."/>
        </authorList>
    </citation>
    <scope>NUCLEOTIDE SEQUENCE [LARGE SCALE GENOMIC DNA]</scope>
    <source>
        <strain evidence="9 10">GSS15</strain>
    </source>
</reference>
<evidence type="ECO:0000256" key="4">
    <source>
        <dbReference type="ARBA" id="ARBA00022692"/>
    </source>
</evidence>
<name>A0A4Q1JX46_9GAMM</name>
<dbReference type="Gene3D" id="2.40.170.20">
    <property type="entry name" value="TonB-dependent receptor, beta-barrel domain"/>
    <property type="match status" value="1"/>
</dbReference>
<dbReference type="SUPFAM" id="SSF56935">
    <property type="entry name" value="Porins"/>
    <property type="match status" value="1"/>
</dbReference>
<dbReference type="EMBL" id="SAWZ01000002">
    <property type="protein sequence ID" value="RXR07216.1"/>
    <property type="molecule type" value="Genomic_DNA"/>
</dbReference>
<keyword evidence="5" id="KW-0472">Membrane</keyword>
<evidence type="ECO:0000256" key="3">
    <source>
        <dbReference type="ARBA" id="ARBA00022452"/>
    </source>
</evidence>
<dbReference type="RefSeq" id="WP_129470031.1">
    <property type="nucleotide sequence ID" value="NZ_SAWZ01000002.1"/>
</dbReference>
<dbReference type="InterPro" id="IPR036942">
    <property type="entry name" value="Beta-barrel_TonB_sf"/>
</dbReference>
<keyword evidence="10" id="KW-1185">Reference proteome</keyword>
<proteinExistence type="predicted"/>
<dbReference type="InterPro" id="IPR057601">
    <property type="entry name" value="Oar-like_b-barrel"/>
</dbReference>
<dbReference type="PANTHER" id="PTHR30069">
    <property type="entry name" value="TONB-DEPENDENT OUTER MEMBRANE RECEPTOR"/>
    <property type="match status" value="1"/>
</dbReference>
<feature type="domain" description="TonB-dependent transporter Oar-like beta-barrel" evidence="8">
    <location>
        <begin position="333"/>
        <end position="884"/>
    </location>
</feature>
<evidence type="ECO:0000256" key="7">
    <source>
        <dbReference type="SAM" id="SignalP"/>
    </source>
</evidence>
<evidence type="ECO:0000256" key="1">
    <source>
        <dbReference type="ARBA" id="ARBA00004571"/>
    </source>
</evidence>
<evidence type="ECO:0000256" key="2">
    <source>
        <dbReference type="ARBA" id="ARBA00022448"/>
    </source>
</evidence>
<dbReference type="InterPro" id="IPR013784">
    <property type="entry name" value="Carb-bd-like_fold"/>
</dbReference>
<feature type="domain" description="TonB-dependent transporter Oar-like beta-barrel" evidence="8">
    <location>
        <begin position="248"/>
        <end position="312"/>
    </location>
</feature>
<comment type="subcellular location">
    <subcellularLocation>
        <location evidence="1">Cell outer membrane</location>
        <topology evidence="1">Multi-pass membrane protein</topology>
    </subcellularLocation>
</comment>
<accession>A0A4Q1JX46</accession>
<dbReference type="Proteomes" id="UP000289784">
    <property type="component" value="Unassembled WGS sequence"/>
</dbReference>
<evidence type="ECO:0000313" key="9">
    <source>
        <dbReference type="EMBL" id="RXR07216.1"/>
    </source>
</evidence>
<organism evidence="9 10">
    <name type="scientific">Pseudoxanthomonas composti</name>
    <dbReference type="NCBI Taxonomy" id="2137479"/>
    <lineage>
        <taxon>Bacteria</taxon>
        <taxon>Pseudomonadati</taxon>
        <taxon>Pseudomonadota</taxon>
        <taxon>Gammaproteobacteria</taxon>
        <taxon>Lysobacterales</taxon>
        <taxon>Lysobacteraceae</taxon>
        <taxon>Pseudoxanthomonas</taxon>
    </lineage>
</organism>
<evidence type="ECO:0000256" key="5">
    <source>
        <dbReference type="ARBA" id="ARBA00023136"/>
    </source>
</evidence>
<keyword evidence="6" id="KW-0998">Cell outer membrane</keyword>
<dbReference type="AlphaFoldDB" id="A0A4Q1JX46"/>
<dbReference type="SUPFAM" id="SSF49452">
    <property type="entry name" value="Starch-binding domain-like"/>
    <property type="match status" value="1"/>
</dbReference>
<evidence type="ECO:0000313" key="10">
    <source>
        <dbReference type="Proteomes" id="UP000289784"/>
    </source>
</evidence>